<evidence type="ECO:0000313" key="11">
    <source>
        <dbReference type="EMBL" id="GAC98259.1"/>
    </source>
</evidence>
<feature type="region of interest" description="Disordered" evidence="9">
    <location>
        <begin position="1"/>
        <end position="70"/>
    </location>
</feature>
<dbReference type="HOGENOM" id="CLU_030507_3_1_1"/>
<evidence type="ECO:0000256" key="5">
    <source>
        <dbReference type="ARBA" id="ARBA00022989"/>
    </source>
</evidence>
<dbReference type="Pfam" id="PF02537">
    <property type="entry name" value="CRCB"/>
    <property type="match status" value="2"/>
</dbReference>
<comment type="similarity">
    <text evidence="7">Belongs to the fluoride channel Fluc/FEX (TC 1.A.43) family.</text>
</comment>
<sequence length="473" mass="50238">MISTPSSPASAKHGNANRVEDGDVTVYRSDDASRRFGSVPQAIKGHGSDLDHRTAPSMPSSNRTAQQDDVIATQKGAPTTVTRSISSTRPSTSRVIPDAFQATSSTLSHTIPDPATADYGEVIEPQRLPTSTHHKVIRHTAILSLLALAAIWGTLAREGLVALNTYSGTSVDPLIWAQTVGCLIMGLATGANRKPIEGRYLPAYIMITTGLCGSITTFSTWMLGVFQAFSNEKHYDRHGFHNVMDALSQTGLTFGMAFAGLTAGDALSDVVNVDRAIALFSSKEKEELDKEEDKGKGKIAQPEQSLAIDSSMILLGAAFWVGAAFLCGFHASYRHVTFSLVLAPFGAVLRWYLSRLNSCPLSERFSLPLGTLIANLLSTAVICAAFTASHAGSQPRPFFGGITGCTALKGLADGFCGCLSTVSTFAVELRTIKPKTKAVRYAVVSWVIGILICVLLVGAPSWSTSIDGSCSGF</sequence>
<dbReference type="GeneID" id="24111125"/>
<dbReference type="Proteomes" id="UP000014071">
    <property type="component" value="Unassembled WGS sequence"/>
</dbReference>
<evidence type="ECO:0008006" key="13">
    <source>
        <dbReference type="Google" id="ProtNLM"/>
    </source>
</evidence>
<dbReference type="OrthoDB" id="409792at2759"/>
<evidence type="ECO:0000256" key="8">
    <source>
        <dbReference type="ARBA" id="ARBA00035585"/>
    </source>
</evidence>
<dbReference type="PANTHER" id="PTHR28259">
    <property type="entry name" value="FLUORIDE EXPORT PROTEIN 1-RELATED"/>
    <property type="match status" value="1"/>
</dbReference>
<dbReference type="GO" id="GO:1903425">
    <property type="term" value="F:fluoride transmembrane transporter activity"/>
    <property type="evidence" value="ECO:0007669"/>
    <property type="project" value="TreeGrafter"/>
</dbReference>
<dbReference type="EMBL" id="DF238817">
    <property type="protein sequence ID" value="GAC98259.1"/>
    <property type="molecule type" value="Genomic_DNA"/>
</dbReference>
<comment type="function">
    <text evidence="1">Fluoride channel required for the rapid expulsion of cytoplasmic fluoride.</text>
</comment>
<evidence type="ECO:0000256" key="4">
    <source>
        <dbReference type="ARBA" id="ARBA00022692"/>
    </source>
</evidence>
<proteinExistence type="inferred from homology"/>
<evidence type="ECO:0000256" key="9">
    <source>
        <dbReference type="SAM" id="MobiDB-lite"/>
    </source>
</evidence>
<accession>R9PA85</accession>
<dbReference type="GO" id="GO:0005886">
    <property type="term" value="C:plasma membrane"/>
    <property type="evidence" value="ECO:0007669"/>
    <property type="project" value="UniProtKB-SubCell"/>
</dbReference>
<dbReference type="InterPro" id="IPR003691">
    <property type="entry name" value="FluC"/>
</dbReference>
<feature type="transmembrane region" description="Helical" evidence="10">
    <location>
        <begin position="336"/>
        <end position="353"/>
    </location>
</feature>
<reference evidence="12" key="1">
    <citation type="journal article" date="2013" name="Genome Announc.">
        <title>Draft genome sequence of the basidiomycetous yeast-like fungus Pseudozyma hubeiensis SY62, which produces an abundant amount of the biosurfactant mannosylerythritol lipids.</title>
        <authorList>
            <person name="Konishi M."/>
            <person name="Hatada Y."/>
            <person name="Horiuchi J."/>
        </authorList>
    </citation>
    <scope>NUCLEOTIDE SEQUENCE [LARGE SCALE GENOMIC DNA]</scope>
    <source>
        <strain evidence="12">SY62</strain>
    </source>
</reference>
<dbReference type="AlphaFoldDB" id="R9PA85"/>
<dbReference type="RefSeq" id="XP_012191846.1">
    <property type="nucleotide sequence ID" value="XM_012336456.1"/>
</dbReference>
<evidence type="ECO:0000256" key="7">
    <source>
        <dbReference type="ARBA" id="ARBA00035120"/>
    </source>
</evidence>
<evidence type="ECO:0000313" key="12">
    <source>
        <dbReference type="Proteomes" id="UP000014071"/>
    </source>
</evidence>
<keyword evidence="12" id="KW-1185">Reference proteome</keyword>
<keyword evidence="3" id="KW-1003">Cell membrane</keyword>
<keyword evidence="6 10" id="KW-0472">Membrane</keyword>
<dbReference type="eggNOG" id="ENOG502QT5F">
    <property type="taxonomic scope" value="Eukaryota"/>
</dbReference>
<keyword evidence="5 10" id="KW-1133">Transmembrane helix</keyword>
<feature type="compositionally biased region" description="Polar residues" evidence="9">
    <location>
        <begin position="57"/>
        <end position="67"/>
    </location>
</feature>
<evidence type="ECO:0000256" key="1">
    <source>
        <dbReference type="ARBA" id="ARBA00002598"/>
    </source>
</evidence>
<feature type="transmembrane region" description="Helical" evidence="10">
    <location>
        <begin position="203"/>
        <end position="229"/>
    </location>
</feature>
<keyword evidence="4 10" id="KW-0812">Transmembrane</keyword>
<gene>
    <name evidence="11" type="ORF">PHSY_005849</name>
</gene>
<evidence type="ECO:0000256" key="2">
    <source>
        <dbReference type="ARBA" id="ARBA00004651"/>
    </source>
</evidence>
<feature type="transmembrane region" description="Helical" evidence="10">
    <location>
        <begin position="136"/>
        <end position="155"/>
    </location>
</feature>
<evidence type="ECO:0000256" key="6">
    <source>
        <dbReference type="ARBA" id="ARBA00023136"/>
    </source>
</evidence>
<name>R9PA85_PSEHS</name>
<feature type="transmembrane region" description="Helical" evidence="10">
    <location>
        <begin position="175"/>
        <end position="191"/>
    </location>
</feature>
<dbReference type="PANTHER" id="PTHR28259:SF1">
    <property type="entry name" value="FLUORIDE EXPORT PROTEIN 1-RELATED"/>
    <property type="match status" value="1"/>
</dbReference>
<evidence type="ECO:0000256" key="3">
    <source>
        <dbReference type="ARBA" id="ARBA00022475"/>
    </source>
</evidence>
<comment type="catalytic activity">
    <reaction evidence="8">
        <text>fluoride(in) = fluoride(out)</text>
        <dbReference type="Rhea" id="RHEA:76159"/>
        <dbReference type="ChEBI" id="CHEBI:17051"/>
    </reaction>
    <physiologicalReaction direction="left-to-right" evidence="8">
        <dbReference type="Rhea" id="RHEA:76160"/>
    </physiologicalReaction>
</comment>
<feature type="transmembrane region" description="Helical" evidence="10">
    <location>
        <begin position="365"/>
        <end position="388"/>
    </location>
</feature>
<dbReference type="STRING" id="1305764.R9PA85"/>
<protein>
    <recommendedName>
        <fullName evidence="13">Chromosome condensation protein</fullName>
    </recommendedName>
</protein>
<organism evidence="11 12">
    <name type="scientific">Pseudozyma hubeiensis (strain SY62)</name>
    <name type="common">Yeast</name>
    <dbReference type="NCBI Taxonomy" id="1305764"/>
    <lineage>
        <taxon>Eukaryota</taxon>
        <taxon>Fungi</taxon>
        <taxon>Dikarya</taxon>
        <taxon>Basidiomycota</taxon>
        <taxon>Ustilaginomycotina</taxon>
        <taxon>Ustilaginomycetes</taxon>
        <taxon>Ustilaginales</taxon>
        <taxon>Ustilaginaceae</taxon>
        <taxon>Pseudozyma</taxon>
    </lineage>
</organism>
<feature type="transmembrane region" description="Helical" evidence="10">
    <location>
        <begin position="312"/>
        <end position="329"/>
    </location>
</feature>
<feature type="transmembrane region" description="Helical" evidence="10">
    <location>
        <begin position="438"/>
        <end position="459"/>
    </location>
</feature>
<evidence type="ECO:0000256" key="10">
    <source>
        <dbReference type="SAM" id="Phobius"/>
    </source>
</evidence>
<comment type="subcellular location">
    <subcellularLocation>
        <location evidence="2">Cell membrane</location>
        <topology evidence="2">Multi-pass membrane protein</topology>
    </subcellularLocation>
</comment>